<keyword evidence="1 2" id="KW-0963">Cytoplasm</keyword>
<evidence type="ECO:0000256" key="2">
    <source>
        <dbReference type="HAMAP-Rule" id="MF_01103"/>
    </source>
</evidence>
<evidence type="ECO:0000313" key="5">
    <source>
        <dbReference type="Proteomes" id="UP000823906"/>
    </source>
</evidence>
<name>A0A9D2T4C4_9FIRM</name>
<evidence type="ECO:0000256" key="1">
    <source>
        <dbReference type="ARBA" id="ARBA00022490"/>
    </source>
</evidence>
<dbReference type="Proteomes" id="UP000823906">
    <property type="component" value="Unassembled WGS sequence"/>
</dbReference>
<reference evidence="4" key="1">
    <citation type="journal article" date="2021" name="PeerJ">
        <title>Extensive microbial diversity within the chicken gut microbiome revealed by metagenomics and culture.</title>
        <authorList>
            <person name="Gilroy R."/>
            <person name="Ravi A."/>
            <person name="Getino M."/>
            <person name="Pursley I."/>
            <person name="Horton D.L."/>
            <person name="Alikhan N.F."/>
            <person name="Baker D."/>
            <person name="Gharbi K."/>
            <person name="Hall N."/>
            <person name="Watson M."/>
            <person name="Adriaenssens E.M."/>
            <person name="Foster-Nyarko E."/>
            <person name="Jarju S."/>
            <person name="Secka A."/>
            <person name="Antonio M."/>
            <person name="Oren A."/>
            <person name="Chaudhuri R.R."/>
            <person name="La Ragione R."/>
            <person name="Hildebrand F."/>
            <person name="Pallen M.J."/>
        </authorList>
    </citation>
    <scope>NUCLEOTIDE SEQUENCE</scope>
    <source>
        <strain evidence="4">ChiSjej5B23-2810</strain>
    </source>
</reference>
<accession>A0A9D2T4C4</accession>
<dbReference type="Gene3D" id="1.10.287.540">
    <property type="entry name" value="Helix hairpin bin"/>
    <property type="match status" value="1"/>
</dbReference>
<feature type="region of interest" description="Disordered" evidence="3">
    <location>
        <begin position="53"/>
        <end position="76"/>
    </location>
</feature>
<comment type="caution">
    <text evidence="4">The sequence shown here is derived from an EMBL/GenBank/DDBJ whole genome shotgun (WGS) entry which is preliminary data.</text>
</comment>
<dbReference type="SUPFAM" id="SSF158221">
    <property type="entry name" value="YnzC-like"/>
    <property type="match status" value="1"/>
</dbReference>
<sequence>MTKEKIARINELAKKSKAPAGLTEAEKAEQAALRQEYVAEMKASLRAQLDHTMIQEPDGTLHKLGRRPAGPKTPKN</sequence>
<dbReference type="PANTHER" id="PTHR37300:SF1">
    <property type="entry name" value="UPF0291 PROTEIN YNZC"/>
    <property type="match status" value="1"/>
</dbReference>
<reference evidence="4" key="2">
    <citation type="submission" date="2021-04" db="EMBL/GenBank/DDBJ databases">
        <authorList>
            <person name="Gilroy R."/>
        </authorList>
    </citation>
    <scope>NUCLEOTIDE SEQUENCE</scope>
    <source>
        <strain evidence="4">ChiSjej5B23-2810</strain>
    </source>
</reference>
<evidence type="ECO:0000256" key="3">
    <source>
        <dbReference type="SAM" id="MobiDB-lite"/>
    </source>
</evidence>
<comment type="similarity">
    <text evidence="2">Belongs to the UPF0291 family.</text>
</comment>
<gene>
    <name evidence="4" type="ORF">H9703_07885</name>
</gene>
<organism evidence="4 5">
    <name type="scientific">Candidatus Faecalibacterium faecigallinarum</name>
    <dbReference type="NCBI Taxonomy" id="2838577"/>
    <lineage>
        <taxon>Bacteria</taxon>
        <taxon>Bacillati</taxon>
        <taxon>Bacillota</taxon>
        <taxon>Clostridia</taxon>
        <taxon>Eubacteriales</taxon>
        <taxon>Oscillospiraceae</taxon>
        <taxon>Faecalibacterium</taxon>
    </lineage>
</organism>
<proteinExistence type="inferred from homology"/>
<dbReference type="AlphaFoldDB" id="A0A9D2T4C4"/>
<dbReference type="InterPro" id="IPR009242">
    <property type="entry name" value="DUF896"/>
</dbReference>
<protein>
    <recommendedName>
        <fullName evidence="2">UPF0291 protein H9703_07885</fullName>
    </recommendedName>
</protein>
<dbReference type="GO" id="GO:0005737">
    <property type="term" value="C:cytoplasm"/>
    <property type="evidence" value="ECO:0007669"/>
    <property type="project" value="UniProtKB-SubCell"/>
</dbReference>
<dbReference type="PANTHER" id="PTHR37300">
    <property type="entry name" value="UPF0291 PROTEIN CBO2609/CLC_2481"/>
    <property type="match status" value="1"/>
</dbReference>
<dbReference type="EMBL" id="DWWN01000052">
    <property type="protein sequence ID" value="HJC46032.1"/>
    <property type="molecule type" value="Genomic_DNA"/>
</dbReference>
<dbReference type="Pfam" id="PF05979">
    <property type="entry name" value="DUF896"/>
    <property type="match status" value="1"/>
</dbReference>
<evidence type="ECO:0000313" key="4">
    <source>
        <dbReference type="EMBL" id="HJC46032.1"/>
    </source>
</evidence>
<dbReference type="HAMAP" id="MF_01103">
    <property type="entry name" value="UPF0291"/>
    <property type="match status" value="1"/>
</dbReference>
<comment type="subcellular location">
    <subcellularLocation>
        <location evidence="2">Cytoplasm</location>
    </subcellularLocation>
</comment>